<dbReference type="WBParaSite" id="Hba_01651">
    <property type="protein sequence ID" value="Hba_01651"/>
    <property type="gene ID" value="Hba_01651"/>
</dbReference>
<evidence type="ECO:0000313" key="2">
    <source>
        <dbReference type="Proteomes" id="UP000095283"/>
    </source>
</evidence>
<keyword evidence="1" id="KW-1133">Transmembrane helix</keyword>
<organism evidence="2 3">
    <name type="scientific">Heterorhabditis bacteriophora</name>
    <name type="common">Entomopathogenic nematode worm</name>
    <dbReference type="NCBI Taxonomy" id="37862"/>
    <lineage>
        <taxon>Eukaryota</taxon>
        <taxon>Metazoa</taxon>
        <taxon>Ecdysozoa</taxon>
        <taxon>Nematoda</taxon>
        <taxon>Chromadorea</taxon>
        <taxon>Rhabditida</taxon>
        <taxon>Rhabditina</taxon>
        <taxon>Rhabditomorpha</taxon>
        <taxon>Strongyloidea</taxon>
        <taxon>Heterorhabditidae</taxon>
        <taxon>Heterorhabditis</taxon>
    </lineage>
</organism>
<accession>A0A1I7WAE4</accession>
<dbReference type="AlphaFoldDB" id="A0A1I7WAE4"/>
<evidence type="ECO:0000313" key="3">
    <source>
        <dbReference type="WBParaSite" id="Hba_01651"/>
    </source>
</evidence>
<feature type="transmembrane region" description="Helical" evidence="1">
    <location>
        <begin position="43"/>
        <end position="60"/>
    </location>
</feature>
<keyword evidence="1" id="KW-0472">Membrane</keyword>
<name>A0A1I7WAE4_HETBA</name>
<keyword evidence="2" id="KW-1185">Reference proteome</keyword>
<sequence length="81" mass="9903">MEEQITKLILSLIPVVHVSDIRRCPSKPNKYLFKRYYTIYLKAKYKLYIVLIVILLYLYFSKNLFLSQSNKKYNNYRTVRM</sequence>
<keyword evidence="1" id="KW-0812">Transmembrane</keyword>
<evidence type="ECO:0000256" key="1">
    <source>
        <dbReference type="SAM" id="Phobius"/>
    </source>
</evidence>
<dbReference type="Proteomes" id="UP000095283">
    <property type="component" value="Unplaced"/>
</dbReference>
<proteinExistence type="predicted"/>
<reference evidence="3" key="1">
    <citation type="submission" date="2016-11" db="UniProtKB">
        <authorList>
            <consortium name="WormBaseParasite"/>
        </authorList>
    </citation>
    <scope>IDENTIFICATION</scope>
</reference>
<protein>
    <submittedName>
        <fullName evidence="3">Uncharacterized protein</fullName>
    </submittedName>
</protein>